<dbReference type="SUPFAM" id="SSF52317">
    <property type="entry name" value="Class I glutamine amidotransferase-like"/>
    <property type="match status" value="1"/>
</dbReference>
<dbReference type="Gene3D" id="3.40.50.880">
    <property type="match status" value="1"/>
</dbReference>
<dbReference type="CDD" id="cd03139">
    <property type="entry name" value="GATase1_PfpI_2"/>
    <property type="match status" value="1"/>
</dbReference>
<dbReference type="PANTHER" id="PTHR43130">
    <property type="entry name" value="ARAC-FAMILY TRANSCRIPTIONAL REGULATOR"/>
    <property type="match status" value="1"/>
</dbReference>
<geneLocation type="plasmid" evidence="4 5">
    <name>pPO70-1</name>
</geneLocation>
<gene>
    <name evidence="4" type="ORF">MB84_29060</name>
</gene>
<feature type="domain" description="DJ-1/PfpI" evidence="3">
    <location>
        <begin position="63"/>
        <end position="226"/>
    </location>
</feature>
<accession>A0A192B152</accession>
<dbReference type="Pfam" id="PF01965">
    <property type="entry name" value="DJ-1_PfpI"/>
    <property type="match status" value="1"/>
</dbReference>
<dbReference type="InterPro" id="IPR002818">
    <property type="entry name" value="DJ-1/PfpI"/>
</dbReference>
<evidence type="ECO:0000313" key="5">
    <source>
        <dbReference type="Proteomes" id="UP000035050"/>
    </source>
</evidence>
<feature type="signal peptide" evidence="2">
    <location>
        <begin position="1"/>
        <end position="33"/>
    </location>
</feature>
<name>A0A192B152_9BURK</name>
<dbReference type="KEGG" id="pox:MB84_29060"/>
<feature type="region of interest" description="Disordered" evidence="1">
    <location>
        <begin position="244"/>
        <end position="279"/>
    </location>
</feature>
<dbReference type="AlphaFoldDB" id="A0A192B152"/>
<dbReference type="EMBL" id="CP011518">
    <property type="protein sequence ID" value="ANJ86757.1"/>
    <property type="molecule type" value="Genomic_DNA"/>
</dbReference>
<protein>
    <recommendedName>
        <fullName evidence="3">DJ-1/PfpI domain-containing protein</fullName>
    </recommendedName>
</protein>
<feature type="chain" id="PRO_5008251175" description="DJ-1/PfpI domain-containing protein" evidence="2">
    <location>
        <begin position="34"/>
        <end position="279"/>
    </location>
</feature>
<proteinExistence type="predicted"/>
<dbReference type="Proteomes" id="UP000035050">
    <property type="component" value="Plasmid pPO70-1"/>
</dbReference>
<keyword evidence="2" id="KW-0732">Signal</keyword>
<reference evidence="4" key="1">
    <citation type="submission" date="2016-06" db="EMBL/GenBank/DDBJ databases">
        <title>Pandoraea oxalativorans DSM 23570 Genome Sequencing.</title>
        <authorList>
            <person name="Ee R."/>
            <person name="Lim Y.-L."/>
            <person name="Yong D."/>
            <person name="Yin W.-F."/>
            <person name="Chan K.-G."/>
        </authorList>
    </citation>
    <scope>NUCLEOTIDE SEQUENCE</scope>
    <source>
        <strain evidence="4">DSM 23570</strain>
        <plasmid evidence="4">pPO70-1</plasmid>
    </source>
</reference>
<dbReference type="InterPro" id="IPR029062">
    <property type="entry name" value="Class_I_gatase-like"/>
</dbReference>
<evidence type="ECO:0000256" key="1">
    <source>
        <dbReference type="SAM" id="MobiDB-lite"/>
    </source>
</evidence>
<evidence type="ECO:0000259" key="3">
    <source>
        <dbReference type="Pfam" id="PF01965"/>
    </source>
</evidence>
<evidence type="ECO:0000256" key="2">
    <source>
        <dbReference type="SAM" id="SignalP"/>
    </source>
</evidence>
<sequence length="279" mass="30223">MQMRIKLPSFFRRRLLPALWAISVTVWPGVARADTLSARAADAPPPAPAQAGTSGDTAVAKKTIGIVLYPGFETLDVFGPVEMWGELPGYRIAMVSQHGGRVKSVQGVETHATYSFADAPQFDILMVPGGEGARNEVNNARLLEFIRRQDTHTQWTVSVCTGAALLAKAGILRGRNATSNKQVFEFAEAQDPGVHWQKNARWVVDGKYVTSSGISAGTDMALGLVEKLYGRRMAEKIAEAAEYQWNDDPTRDPFARAATRPRGDASAQAPRALPPAPLP</sequence>
<keyword evidence="4" id="KW-0614">Plasmid</keyword>
<evidence type="ECO:0000313" key="4">
    <source>
        <dbReference type="EMBL" id="ANJ86757.1"/>
    </source>
</evidence>
<dbReference type="InterPro" id="IPR052158">
    <property type="entry name" value="INH-QAR"/>
</dbReference>
<dbReference type="PANTHER" id="PTHR43130:SF15">
    <property type="entry name" value="THIJ_PFPI FAMILY PROTEIN (AFU_ORTHOLOGUE AFUA_5G14240)"/>
    <property type="match status" value="1"/>
</dbReference>
<organism evidence="4 5">
    <name type="scientific">Pandoraea oxalativorans</name>
    <dbReference type="NCBI Taxonomy" id="573737"/>
    <lineage>
        <taxon>Bacteria</taxon>
        <taxon>Pseudomonadati</taxon>
        <taxon>Pseudomonadota</taxon>
        <taxon>Betaproteobacteria</taxon>
        <taxon>Burkholderiales</taxon>
        <taxon>Burkholderiaceae</taxon>
        <taxon>Pandoraea</taxon>
    </lineage>
</organism>
<keyword evidence="5" id="KW-1185">Reference proteome</keyword>